<evidence type="ECO:0000256" key="5">
    <source>
        <dbReference type="ARBA" id="ARBA00012288"/>
    </source>
</evidence>
<evidence type="ECO:0000256" key="2">
    <source>
        <dbReference type="ARBA" id="ARBA00004804"/>
    </source>
</evidence>
<feature type="binding site" evidence="10">
    <location>
        <position position="318"/>
    </location>
    <ligand>
        <name>substrate</name>
    </ligand>
</feature>
<dbReference type="InterPro" id="IPR006361">
    <property type="entry name" value="Uroporphyrinogen_deCO2ase_HemE"/>
</dbReference>
<dbReference type="EC" id="4.1.1.37" evidence="5 10"/>
<dbReference type="GO" id="GO:0005829">
    <property type="term" value="C:cytosol"/>
    <property type="evidence" value="ECO:0007669"/>
    <property type="project" value="UniProtKB-SubCell"/>
</dbReference>
<evidence type="ECO:0000256" key="10">
    <source>
        <dbReference type="HAMAP-Rule" id="MF_00218"/>
    </source>
</evidence>
<feature type="binding site" evidence="10">
    <location>
        <position position="204"/>
    </location>
    <ligand>
        <name>substrate</name>
    </ligand>
</feature>
<keyword evidence="8 10" id="KW-0456">Lyase</keyword>
<comment type="similarity">
    <text evidence="3 10 12">Belongs to the uroporphyrinogen decarboxylase family.</text>
</comment>
<evidence type="ECO:0000259" key="14">
    <source>
        <dbReference type="PROSITE" id="PS00907"/>
    </source>
</evidence>
<gene>
    <name evidence="10 15" type="primary">hemE</name>
    <name evidence="15" type="ORF">EYH45_01985</name>
</gene>
<evidence type="ECO:0000256" key="3">
    <source>
        <dbReference type="ARBA" id="ARBA00009935"/>
    </source>
</evidence>
<dbReference type="GO" id="GO:0004853">
    <property type="term" value="F:uroporphyrinogen decarboxylase activity"/>
    <property type="evidence" value="ECO:0007669"/>
    <property type="project" value="UniProtKB-UniRule"/>
</dbReference>
<evidence type="ECO:0000256" key="11">
    <source>
        <dbReference type="RuleBase" id="RU000554"/>
    </source>
</evidence>
<dbReference type="Proteomes" id="UP000608579">
    <property type="component" value="Unassembled WGS sequence"/>
</dbReference>
<dbReference type="PANTHER" id="PTHR21091">
    <property type="entry name" value="METHYLTETRAHYDROFOLATE:HOMOCYSTEINE METHYLTRANSFERASE RELATED"/>
    <property type="match status" value="1"/>
</dbReference>
<dbReference type="UniPathway" id="UPA00251">
    <property type="reaction ID" value="UER00321"/>
</dbReference>
<comment type="catalytic activity">
    <reaction evidence="10 11">
        <text>uroporphyrinogen III + 4 H(+) = coproporphyrinogen III + 4 CO2</text>
        <dbReference type="Rhea" id="RHEA:19865"/>
        <dbReference type="ChEBI" id="CHEBI:15378"/>
        <dbReference type="ChEBI" id="CHEBI:16526"/>
        <dbReference type="ChEBI" id="CHEBI:57308"/>
        <dbReference type="ChEBI" id="CHEBI:57309"/>
        <dbReference type="EC" id="4.1.1.37"/>
    </reaction>
</comment>
<comment type="caution">
    <text evidence="10">Lacks conserved residue(s) required for the propagation of feature annotation.</text>
</comment>
<dbReference type="FunFam" id="3.20.20.210:FF:000008">
    <property type="entry name" value="Uroporphyrinogen decarboxylase"/>
    <property type="match status" value="1"/>
</dbReference>
<evidence type="ECO:0000259" key="13">
    <source>
        <dbReference type="PROSITE" id="PS00906"/>
    </source>
</evidence>
<comment type="subcellular location">
    <subcellularLocation>
        <location evidence="1">Cytoplasm</location>
        <location evidence="1">Cytosol</location>
    </subcellularLocation>
</comment>
<dbReference type="EMBL" id="DQVM01000035">
    <property type="protein sequence ID" value="HIQ29315.1"/>
    <property type="molecule type" value="Genomic_DNA"/>
</dbReference>
<evidence type="ECO:0000256" key="1">
    <source>
        <dbReference type="ARBA" id="ARBA00004514"/>
    </source>
</evidence>
<dbReference type="PROSITE" id="PS00907">
    <property type="entry name" value="UROD_2"/>
    <property type="match status" value="1"/>
</dbReference>
<accession>A0A833EBZ1</accession>
<comment type="subunit">
    <text evidence="4 10">Homodimer.</text>
</comment>
<dbReference type="Pfam" id="PF01208">
    <property type="entry name" value="URO-D"/>
    <property type="match status" value="1"/>
</dbReference>
<dbReference type="Gene3D" id="3.20.20.210">
    <property type="match status" value="1"/>
</dbReference>
<evidence type="ECO:0000256" key="12">
    <source>
        <dbReference type="RuleBase" id="RU004169"/>
    </source>
</evidence>
<evidence type="ECO:0000256" key="9">
    <source>
        <dbReference type="ARBA" id="ARBA00023244"/>
    </source>
</evidence>
<name>A0A833EBZ1_CALS0</name>
<dbReference type="SUPFAM" id="SSF51726">
    <property type="entry name" value="UROD/MetE-like"/>
    <property type="match status" value="1"/>
</dbReference>
<dbReference type="InterPro" id="IPR000257">
    <property type="entry name" value="Uroporphyrinogen_deCOase"/>
</dbReference>
<protein>
    <recommendedName>
        <fullName evidence="5 10">Uroporphyrinogen decarboxylase</fullName>
        <shortName evidence="10">UPD</shortName>
        <shortName evidence="10">URO-D</shortName>
        <ecNumber evidence="5 10">4.1.1.37</ecNumber>
    </recommendedName>
</protein>
<dbReference type="CDD" id="cd00717">
    <property type="entry name" value="URO-D"/>
    <property type="match status" value="1"/>
</dbReference>
<evidence type="ECO:0000313" key="16">
    <source>
        <dbReference type="Proteomes" id="UP000608579"/>
    </source>
</evidence>
<feature type="site" description="Transition state stabilizer" evidence="10">
    <location>
        <position position="73"/>
    </location>
</feature>
<organism evidence="15 16">
    <name type="scientific">Caldiarchaeum subterraneum</name>
    <dbReference type="NCBI Taxonomy" id="311458"/>
    <lineage>
        <taxon>Archaea</taxon>
        <taxon>Nitrososphaerota</taxon>
        <taxon>Candidatus Caldarchaeales</taxon>
        <taxon>Candidatus Caldarchaeaceae</taxon>
        <taxon>Candidatus Caldarchaeum</taxon>
    </lineage>
</organism>
<dbReference type="GO" id="GO:0006782">
    <property type="term" value="P:protoporphyrinogen IX biosynthetic process"/>
    <property type="evidence" value="ECO:0007669"/>
    <property type="project" value="UniProtKB-UniRule"/>
</dbReference>
<dbReference type="AlphaFoldDB" id="A0A833EBZ1"/>
<evidence type="ECO:0000256" key="4">
    <source>
        <dbReference type="ARBA" id="ARBA00011738"/>
    </source>
</evidence>
<evidence type="ECO:0000256" key="7">
    <source>
        <dbReference type="ARBA" id="ARBA00022793"/>
    </source>
</evidence>
<feature type="binding site" evidence="10">
    <location>
        <position position="73"/>
    </location>
    <ligand>
        <name>substrate</name>
    </ligand>
</feature>
<evidence type="ECO:0000256" key="6">
    <source>
        <dbReference type="ARBA" id="ARBA00022490"/>
    </source>
</evidence>
<keyword evidence="6 10" id="KW-0963">Cytoplasm</keyword>
<comment type="pathway">
    <text evidence="2 10 11">Porphyrin-containing compound metabolism; protoporphyrin-IX biosynthesis; coproporphyrinogen-III from 5-aminolevulinate: step 4/4.</text>
</comment>
<feature type="domain" description="Uroporphyrinogen decarboxylase (URO-D)" evidence="14">
    <location>
        <begin position="137"/>
        <end position="153"/>
    </location>
</feature>
<evidence type="ECO:0000256" key="8">
    <source>
        <dbReference type="ARBA" id="ARBA00023239"/>
    </source>
</evidence>
<feature type="binding site" evidence="10">
    <location>
        <begin position="24"/>
        <end position="28"/>
    </location>
    <ligand>
        <name>substrate</name>
    </ligand>
</feature>
<dbReference type="InterPro" id="IPR038071">
    <property type="entry name" value="UROD/MetE-like_sf"/>
</dbReference>
<comment type="function">
    <text evidence="10">Catalyzes the decarboxylation of four acetate groups of uroporphyrinogen-III to yield coproporphyrinogen-III.</text>
</comment>
<keyword evidence="9 10" id="KW-0627">Porphyrin biosynthesis</keyword>
<evidence type="ECO:0000313" key="15">
    <source>
        <dbReference type="EMBL" id="HIQ29315.1"/>
    </source>
</evidence>
<proteinExistence type="inferred from homology"/>
<dbReference type="PROSITE" id="PS00906">
    <property type="entry name" value="UROD_1"/>
    <property type="match status" value="1"/>
</dbReference>
<feature type="binding site" evidence="10">
    <location>
        <position position="149"/>
    </location>
    <ligand>
        <name>substrate</name>
    </ligand>
</feature>
<sequence length="344" mass="38589">MSSSRLLNACRREKTDKIPVWLMRQVGRYLPEYRELRRRMSFMEICKSPEISAELTILPVEKFGVDGAIIFSDILTPIEACGFDVRIEEGGGGVAVENLKTEKDIEKLRSYTPDSTSFVYESIRIVKKMLNGKVPVIGFAGAPFTLACYLVEGGTTRNMLSVKQLMYSNAGLWNRLMDSLTDVVLHHSREQVRAGADVIQLFDSWVGVLSPLDYRKYVMPYMKRLVREIKTAGCYVIHFATCSAGILKLMQEAGGDVIGIDWRIDIGHAWEVIGDKTGIQGNLDPAKLLADKRLIEEEARSILDKTGSRPGYIFNLGHGVLPNTPCENVKFLVEYVHSYEVDVA</sequence>
<dbReference type="HAMAP" id="MF_00218">
    <property type="entry name" value="URO_D"/>
    <property type="match status" value="1"/>
</dbReference>
<comment type="caution">
    <text evidence="15">The sequence shown here is derived from an EMBL/GenBank/DDBJ whole genome shotgun (WGS) entry which is preliminary data.</text>
</comment>
<reference evidence="15" key="1">
    <citation type="journal article" date="2020" name="ISME J.">
        <title>Gammaproteobacteria mediating utilization of methyl-, sulfur- and petroleum organic compounds in deep ocean hydrothermal plumes.</title>
        <authorList>
            <person name="Zhou Z."/>
            <person name="Liu Y."/>
            <person name="Pan J."/>
            <person name="Cron B.R."/>
            <person name="Toner B.M."/>
            <person name="Anantharaman K."/>
            <person name="Breier J.A."/>
            <person name="Dick G.J."/>
            <person name="Li M."/>
        </authorList>
    </citation>
    <scope>NUCLEOTIDE SEQUENCE</scope>
    <source>
        <strain evidence="15">SZUA-1515</strain>
    </source>
</reference>
<dbReference type="NCBIfam" id="TIGR01464">
    <property type="entry name" value="hemE"/>
    <property type="match status" value="1"/>
</dbReference>
<dbReference type="PANTHER" id="PTHR21091:SF169">
    <property type="entry name" value="UROPORPHYRINOGEN DECARBOXYLASE"/>
    <property type="match status" value="1"/>
</dbReference>
<feature type="domain" description="Uroporphyrinogen decarboxylase (URO-D)" evidence="13">
    <location>
        <begin position="19"/>
        <end position="28"/>
    </location>
</feature>
<keyword evidence="7 10" id="KW-0210">Decarboxylase</keyword>